<accession>A0A9Q1FB52</accession>
<dbReference type="EMBL" id="JAINUF010000007">
    <property type="protein sequence ID" value="KAJ8354456.1"/>
    <property type="molecule type" value="Genomic_DNA"/>
</dbReference>
<keyword evidence="2" id="KW-1185">Reference proteome</keyword>
<evidence type="ECO:0000313" key="1">
    <source>
        <dbReference type="EMBL" id="KAJ8354456.1"/>
    </source>
</evidence>
<dbReference type="Proteomes" id="UP001152622">
    <property type="component" value="Chromosome 7"/>
</dbReference>
<dbReference type="AlphaFoldDB" id="A0A9Q1FB52"/>
<comment type="caution">
    <text evidence="1">The sequence shown here is derived from an EMBL/GenBank/DDBJ whole genome shotgun (WGS) entry which is preliminary data.</text>
</comment>
<evidence type="ECO:0000313" key="2">
    <source>
        <dbReference type="Proteomes" id="UP001152622"/>
    </source>
</evidence>
<gene>
    <name evidence="1" type="ORF">SKAU_G00220230</name>
</gene>
<organism evidence="1 2">
    <name type="scientific">Synaphobranchus kaupii</name>
    <name type="common">Kaup's arrowtooth eel</name>
    <dbReference type="NCBI Taxonomy" id="118154"/>
    <lineage>
        <taxon>Eukaryota</taxon>
        <taxon>Metazoa</taxon>
        <taxon>Chordata</taxon>
        <taxon>Craniata</taxon>
        <taxon>Vertebrata</taxon>
        <taxon>Euteleostomi</taxon>
        <taxon>Actinopterygii</taxon>
        <taxon>Neopterygii</taxon>
        <taxon>Teleostei</taxon>
        <taxon>Anguilliformes</taxon>
        <taxon>Synaphobranchidae</taxon>
        <taxon>Synaphobranchus</taxon>
    </lineage>
</organism>
<reference evidence="1" key="1">
    <citation type="journal article" date="2023" name="Science">
        <title>Genome structures resolve the early diversification of teleost fishes.</title>
        <authorList>
            <person name="Parey E."/>
            <person name="Louis A."/>
            <person name="Montfort J."/>
            <person name="Bouchez O."/>
            <person name="Roques C."/>
            <person name="Iampietro C."/>
            <person name="Lluch J."/>
            <person name="Castinel A."/>
            <person name="Donnadieu C."/>
            <person name="Desvignes T."/>
            <person name="Floi Bucao C."/>
            <person name="Jouanno E."/>
            <person name="Wen M."/>
            <person name="Mejri S."/>
            <person name="Dirks R."/>
            <person name="Jansen H."/>
            <person name="Henkel C."/>
            <person name="Chen W.J."/>
            <person name="Zahm M."/>
            <person name="Cabau C."/>
            <person name="Klopp C."/>
            <person name="Thompson A.W."/>
            <person name="Robinson-Rechavi M."/>
            <person name="Braasch I."/>
            <person name="Lecointre G."/>
            <person name="Bobe J."/>
            <person name="Postlethwait J.H."/>
            <person name="Berthelot C."/>
            <person name="Roest Crollius H."/>
            <person name="Guiguen Y."/>
        </authorList>
    </citation>
    <scope>NUCLEOTIDE SEQUENCE</scope>
    <source>
        <strain evidence="1">WJC10195</strain>
    </source>
</reference>
<protein>
    <submittedName>
        <fullName evidence="1">Uncharacterized protein</fullName>
    </submittedName>
</protein>
<sequence>MDSKRLQDPSLGTLGSDRGCEQRVNSGLLSVAKRVQMAGPLHSGPCKWRSVRLGSRLTGIFSPPARRHASAARPTALGPILCLTGRPVGLQRPCPEFSPGPCSQVSVRALVPLAQGDGAHRSGGFLSASQALFPLSTTPRSIALLCLSTQRGFVFAESAFPSPRRKL</sequence>
<proteinExistence type="predicted"/>
<name>A0A9Q1FB52_SYNKA</name>